<gene>
    <name evidence="2" type="ORF">BSK56_32550</name>
</gene>
<reference evidence="2 3" key="1">
    <citation type="submission" date="2016-10" db="EMBL/GenBank/DDBJ databases">
        <title>Paenibacillus species isolates.</title>
        <authorList>
            <person name="Beno S.M."/>
        </authorList>
    </citation>
    <scope>NUCLEOTIDE SEQUENCE [LARGE SCALE GENOMIC DNA]</scope>
    <source>
        <strain evidence="2 3">FSL H7-0744</strain>
    </source>
</reference>
<dbReference type="Gene3D" id="3.60.60.10">
    <property type="entry name" value="Penicillin V Acylase, Chain A"/>
    <property type="match status" value="1"/>
</dbReference>
<evidence type="ECO:0000313" key="3">
    <source>
        <dbReference type="Proteomes" id="UP000187412"/>
    </source>
</evidence>
<organism evidence="2 3">
    <name type="scientific">Paenibacillus borealis</name>
    <dbReference type="NCBI Taxonomy" id="160799"/>
    <lineage>
        <taxon>Bacteria</taxon>
        <taxon>Bacillati</taxon>
        <taxon>Bacillota</taxon>
        <taxon>Bacilli</taxon>
        <taxon>Bacillales</taxon>
        <taxon>Paenibacillaceae</taxon>
        <taxon>Paenibacillus</taxon>
    </lineage>
</organism>
<dbReference type="NCBIfam" id="NF040521">
    <property type="entry name" value="C45_proenzyme"/>
    <property type="match status" value="1"/>
</dbReference>
<dbReference type="InterPro" id="IPR047794">
    <property type="entry name" value="C45_proenzyme-like"/>
</dbReference>
<feature type="domain" description="Peptidase C45 hydrolase" evidence="1">
    <location>
        <begin position="108"/>
        <end position="326"/>
    </location>
</feature>
<dbReference type="PANTHER" id="PTHR34180:SF1">
    <property type="entry name" value="BETA-ALANYL-DOPAMINE_CARCININE HYDROLASE"/>
    <property type="match status" value="1"/>
</dbReference>
<dbReference type="EMBL" id="MPTB01000085">
    <property type="protein sequence ID" value="OMD35933.1"/>
    <property type="molecule type" value="Genomic_DNA"/>
</dbReference>
<name>A0ABX3GSA2_PAEBO</name>
<dbReference type="CDD" id="cd01935">
    <property type="entry name" value="Ntn_CGH_like"/>
    <property type="match status" value="1"/>
</dbReference>
<dbReference type="Proteomes" id="UP000187412">
    <property type="component" value="Unassembled WGS sequence"/>
</dbReference>
<dbReference type="PANTHER" id="PTHR34180">
    <property type="entry name" value="PEPTIDASE C45"/>
    <property type="match status" value="1"/>
</dbReference>
<dbReference type="RefSeq" id="WP_076114505.1">
    <property type="nucleotide sequence ID" value="NZ_MPTB01000085.1"/>
</dbReference>
<evidence type="ECO:0000313" key="2">
    <source>
        <dbReference type="EMBL" id="OMD35933.1"/>
    </source>
</evidence>
<accession>A0ABX3GSA2</accession>
<dbReference type="InterPro" id="IPR047801">
    <property type="entry name" value="Peptidase_C45"/>
</dbReference>
<dbReference type="InterPro" id="IPR005079">
    <property type="entry name" value="Peptidase_C45_hydrolase"/>
</dbReference>
<dbReference type="SUPFAM" id="SSF56235">
    <property type="entry name" value="N-terminal nucleophile aminohydrolases (Ntn hydrolases)"/>
    <property type="match status" value="1"/>
</dbReference>
<sequence length="377" mass="42344">MSNQFVSFSKFVSEGSHYEIGTKLAHTLRNNPELMRINIQGDCMDSFLLKKKQILLDEFCPGVNEEIIGLSDSLKIPLGKLAVFADDVIEAGACSQFAALPSITSDGHTLIGRSYEFSTEDEMCLCVTRADGKPAHIGFSLLLFGRFDGINEHGLTVSMSSCEFGQRPFGEGLWFPFVLRSLLDNCSSVEDAIYLLKNMPIRSNVNLLIADTYGNATIAETASFGDDRKISFRNSEDFLVATNHYESNEMLPYDNNRRRHSVIRYNTIKDYFSKKKGSISVESIKTILEEKVPKGVCCPFYEDCLGTLHSMVFDTTEISVQVCFGAASPQKWEKISFNSPCENSKIQVPINNEFPQNPTTFWEHLNPGSMEQNRLHR</sequence>
<protein>
    <recommendedName>
        <fullName evidence="1">Peptidase C45 hydrolase domain-containing protein</fullName>
    </recommendedName>
</protein>
<keyword evidence="3" id="KW-1185">Reference proteome</keyword>
<proteinExistence type="predicted"/>
<comment type="caution">
    <text evidence="2">The sequence shown here is derived from an EMBL/GenBank/DDBJ whole genome shotgun (WGS) entry which is preliminary data.</text>
</comment>
<dbReference type="Pfam" id="PF03417">
    <property type="entry name" value="AAT"/>
    <property type="match status" value="1"/>
</dbReference>
<dbReference type="InterPro" id="IPR029055">
    <property type="entry name" value="Ntn_hydrolases_N"/>
</dbReference>
<evidence type="ECO:0000259" key="1">
    <source>
        <dbReference type="Pfam" id="PF03417"/>
    </source>
</evidence>